<feature type="compositionally biased region" description="Pro residues" evidence="1">
    <location>
        <begin position="509"/>
        <end position="536"/>
    </location>
</feature>
<dbReference type="HOGENOM" id="CLU_397965_0_0_1"/>
<dbReference type="Proteomes" id="UP000001194">
    <property type="component" value="Unassembled WGS sequence"/>
</dbReference>
<evidence type="ECO:0000256" key="1">
    <source>
        <dbReference type="SAM" id="MobiDB-lite"/>
    </source>
</evidence>
<name>B0DFG4_LACBS</name>
<dbReference type="OrthoDB" id="3070249at2759"/>
<feature type="compositionally biased region" description="Low complexity" evidence="1">
    <location>
        <begin position="348"/>
        <end position="365"/>
    </location>
</feature>
<dbReference type="RefSeq" id="XP_001882550.1">
    <property type="nucleotide sequence ID" value="XM_001882515.1"/>
</dbReference>
<dbReference type="KEGG" id="lbc:LACBIDRAFT_299802"/>
<organism evidence="3">
    <name type="scientific">Laccaria bicolor (strain S238N-H82 / ATCC MYA-4686)</name>
    <name type="common">Bicoloured deceiver</name>
    <name type="synonym">Laccaria laccata var. bicolor</name>
    <dbReference type="NCBI Taxonomy" id="486041"/>
    <lineage>
        <taxon>Eukaryota</taxon>
        <taxon>Fungi</taxon>
        <taxon>Dikarya</taxon>
        <taxon>Basidiomycota</taxon>
        <taxon>Agaricomycotina</taxon>
        <taxon>Agaricomycetes</taxon>
        <taxon>Agaricomycetidae</taxon>
        <taxon>Agaricales</taxon>
        <taxon>Agaricineae</taxon>
        <taxon>Hydnangiaceae</taxon>
        <taxon>Laccaria</taxon>
    </lineage>
</organism>
<feature type="compositionally biased region" description="Pro residues" evidence="1">
    <location>
        <begin position="569"/>
        <end position="598"/>
    </location>
</feature>
<feature type="region of interest" description="Disordered" evidence="1">
    <location>
        <begin position="698"/>
        <end position="752"/>
    </location>
</feature>
<feature type="compositionally biased region" description="Polar residues" evidence="1">
    <location>
        <begin position="479"/>
        <end position="493"/>
    </location>
</feature>
<protein>
    <submittedName>
        <fullName evidence="2">Predicted protein</fullName>
    </submittedName>
</protein>
<dbReference type="EMBL" id="DS547107">
    <property type="protein sequence ID" value="EDR06703.1"/>
    <property type="molecule type" value="Genomic_DNA"/>
</dbReference>
<feature type="region of interest" description="Disordered" evidence="1">
    <location>
        <begin position="348"/>
        <end position="445"/>
    </location>
</feature>
<accession>B0DFG4</accession>
<feature type="compositionally biased region" description="Polar residues" evidence="1">
    <location>
        <begin position="698"/>
        <end position="714"/>
    </location>
</feature>
<keyword evidence="3" id="KW-1185">Reference proteome</keyword>
<feature type="compositionally biased region" description="Polar residues" evidence="1">
    <location>
        <begin position="393"/>
        <end position="403"/>
    </location>
</feature>
<reference evidence="2 3" key="1">
    <citation type="journal article" date="2008" name="Nature">
        <title>The genome of Laccaria bicolor provides insights into mycorrhizal symbiosis.</title>
        <authorList>
            <person name="Martin F."/>
            <person name="Aerts A."/>
            <person name="Ahren D."/>
            <person name="Brun A."/>
            <person name="Danchin E.G.J."/>
            <person name="Duchaussoy F."/>
            <person name="Gibon J."/>
            <person name="Kohler A."/>
            <person name="Lindquist E."/>
            <person name="Pereda V."/>
            <person name="Salamov A."/>
            <person name="Shapiro H.J."/>
            <person name="Wuyts J."/>
            <person name="Blaudez D."/>
            <person name="Buee M."/>
            <person name="Brokstein P."/>
            <person name="Canbaeck B."/>
            <person name="Cohen D."/>
            <person name="Courty P.E."/>
            <person name="Coutinho P.M."/>
            <person name="Delaruelle C."/>
            <person name="Detter J.C."/>
            <person name="Deveau A."/>
            <person name="DiFazio S."/>
            <person name="Duplessis S."/>
            <person name="Fraissinet-Tachet L."/>
            <person name="Lucic E."/>
            <person name="Frey-Klett P."/>
            <person name="Fourrey C."/>
            <person name="Feussner I."/>
            <person name="Gay G."/>
            <person name="Grimwood J."/>
            <person name="Hoegger P.J."/>
            <person name="Jain P."/>
            <person name="Kilaru S."/>
            <person name="Labbe J."/>
            <person name="Lin Y.C."/>
            <person name="Legue V."/>
            <person name="Le Tacon F."/>
            <person name="Marmeisse R."/>
            <person name="Melayah D."/>
            <person name="Montanini B."/>
            <person name="Muratet M."/>
            <person name="Nehls U."/>
            <person name="Niculita-Hirzel H."/>
            <person name="Oudot-Le Secq M.P."/>
            <person name="Peter M."/>
            <person name="Quesneville H."/>
            <person name="Rajashekar B."/>
            <person name="Reich M."/>
            <person name="Rouhier N."/>
            <person name="Schmutz J."/>
            <person name="Yin T."/>
            <person name="Chalot M."/>
            <person name="Henrissat B."/>
            <person name="Kuees U."/>
            <person name="Lucas S."/>
            <person name="Van de Peer Y."/>
            <person name="Podila G.K."/>
            <person name="Polle A."/>
            <person name="Pukkila P.J."/>
            <person name="Richardson P.M."/>
            <person name="Rouze P."/>
            <person name="Sanders I.R."/>
            <person name="Stajich J.E."/>
            <person name="Tunlid A."/>
            <person name="Tuskan G."/>
            <person name="Grigoriev I.V."/>
        </authorList>
    </citation>
    <scope>NUCLEOTIDE SEQUENCE [LARGE SCALE GENOMIC DNA]</scope>
    <source>
        <strain evidence="3">S238N-H82 / ATCC MYA-4686</strain>
    </source>
</reference>
<evidence type="ECO:0000313" key="2">
    <source>
        <dbReference type="EMBL" id="EDR06703.1"/>
    </source>
</evidence>
<dbReference type="PRINTS" id="PR01217">
    <property type="entry name" value="PRICHEXTENSN"/>
</dbReference>
<dbReference type="GeneID" id="6078111"/>
<proteinExistence type="predicted"/>
<feature type="region of interest" description="Disordered" evidence="1">
    <location>
        <begin position="471"/>
        <end position="634"/>
    </location>
</feature>
<dbReference type="AlphaFoldDB" id="B0DFG4"/>
<feature type="compositionally biased region" description="Polar residues" evidence="1">
    <location>
        <begin position="237"/>
        <end position="251"/>
    </location>
</feature>
<feature type="region of interest" description="Disordered" evidence="1">
    <location>
        <begin position="217"/>
        <end position="268"/>
    </location>
</feature>
<dbReference type="InParanoid" id="B0DFG4"/>
<gene>
    <name evidence="2" type="ORF">LACBIDRAFT_299802</name>
</gene>
<evidence type="ECO:0000313" key="3">
    <source>
        <dbReference type="Proteomes" id="UP000001194"/>
    </source>
</evidence>
<feature type="compositionally biased region" description="Polar residues" evidence="1">
    <location>
        <begin position="539"/>
        <end position="556"/>
    </location>
</feature>
<sequence length="803" mass="85398">MASALAGSPMSVEMYPNASTGVYTQDGMGTIPPTPARMCTVSHCHQILPGFYRFKRCEQHRLQNRYHSKLKRVREKVDGDKPDDKEEGVEIPRHMMENGLEIKGGEEGGDGDVGGQEGFLVINPLEGSGKAENKKRSTHTCATDGCNNFLSPGMRWRMCDVCRTAERLRKWHARQGAHKGSAATGKGLTGVYTSSAGSEVQGASGIDSSTGVYIGGYTNSAGNEGPTGNRHEDMSGSGHTSLEQPRQSSQINHEEDDGDDNVADAGVTAPAGPAAVVGAISWSTSTSMGTTTATGTTAPASSTANLIMLDDPLAFRPYKPKTATSTIGKISAKTPHLGIEVFTDLLLPPGTQNGSTSTTTKTPPQESAVPAPTIPQFTPFVHQPPPKHGNGDPQGSNGGTEQLQSQPPASPPPVEIPRKRARTKAKKAPPTTPATPAHFPATSPYGSYPYGQYPYPYPYYLPPPYGMPPYAYPPPLPTGTGQDANAVASSLSTSPPYPYPYPYAQQPYGYPPPQPPPSGYQPPPPPPSGYHLPHPPYSGQTFISTSFGPNGQQQTYVMPAYGVPHHQHPPPPAPPPPTSSAAAPPPTTPTAPPKPSEPSVPKVTKFSYYHYGVGQSDSPTTANTRKRRKVDPAYLERERLKLQAEKAAAARELGSYSLGAGGTTQPQQYANGTQLYGGTNGIVPIMANVAPLTVSAGQGSGTFEQDQDVTSQGGDSVGQGKEIANASPGSVEEDRVKSQPHPQRQCANKSCRRSIPTNATHTLCEKCKLRFKKHQVKTKQKFKLEPKKLVLPRRRGDVGNEAG</sequence>